<dbReference type="NCBIfam" id="TIGR02185">
    <property type="entry name" value="Trep_Strep"/>
    <property type="match status" value="1"/>
</dbReference>
<feature type="transmembrane region" description="Helical" evidence="1">
    <location>
        <begin position="76"/>
        <end position="92"/>
    </location>
</feature>
<keyword evidence="1" id="KW-0812">Transmembrane</keyword>
<feature type="transmembrane region" description="Helical" evidence="1">
    <location>
        <begin position="125"/>
        <end position="145"/>
    </location>
</feature>
<organism evidence="2 3">
    <name type="scientific">Treponema phagedenis</name>
    <dbReference type="NCBI Taxonomy" id="162"/>
    <lineage>
        <taxon>Bacteria</taxon>
        <taxon>Pseudomonadati</taxon>
        <taxon>Spirochaetota</taxon>
        <taxon>Spirochaetia</taxon>
        <taxon>Spirochaetales</taxon>
        <taxon>Treponemataceae</taxon>
        <taxon>Treponema</taxon>
    </lineage>
</organism>
<feature type="transmembrane region" description="Helical" evidence="1">
    <location>
        <begin position="98"/>
        <end position="116"/>
    </location>
</feature>
<dbReference type="AlphaFoldDB" id="A0AAE6IXK4"/>
<evidence type="ECO:0000313" key="2">
    <source>
        <dbReference type="EMBL" id="QEJ99387.1"/>
    </source>
</evidence>
<dbReference type="RefSeq" id="WP_024752753.1">
    <property type="nucleotide sequence ID" value="NZ_CP027018.1"/>
</dbReference>
<dbReference type="InterPro" id="IPR011733">
    <property type="entry name" value="CHP02185_IM"/>
</dbReference>
<dbReference type="Proteomes" id="UP000323594">
    <property type="component" value="Chromosome"/>
</dbReference>
<sequence>MEETNLQNNKPVEKTGLVLKDFVNIGIFTVIYFVALFIVGTPLGILVVTYFAYPFTASLVLGILGMFLLAKIQKPFGLFIFAALPGVLTTVLGHTPVVAIHSLIVAAIAELVRKFLGYKTIKGSIAGYAIMSLWFVGPFWQIFILKDQYYALTEKMMGTEYAIQLTSLPIWVIPMLYVTSCIGGILGGLLGAKVLKKHFQKAGLV</sequence>
<keyword evidence="1" id="KW-1133">Transmembrane helix</keyword>
<dbReference type="EMBL" id="CP042817">
    <property type="protein sequence ID" value="QEJ99387.1"/>
    <property type="molecule type" value="Genomic_DNA"/>
</dbReference>
<feature type="transmembrane region" description="Helical" evidence="1">
    <location>
        <begin position="21"/>
        <end position="45"/>
    </location>
</feature>
<dbReference type="Pfam" id="PF09605">
    <property type="entry name" value="Trep_Strep"/>
    <property type="match status" value="1"/>
</dbReference>
<reference evidence="2 3" key="1">
    <citation type="submission" date="2019-08" db="EMBL/GenBank/DDBJ databases">
        <authorList>
            <person name="Kuhnert P."/>
        </authorList>
    </citation>
    <scope>NUCLEOTIDE SEQUENCE [LARGE SCALE GENOMIC DNA]</scope>
    <source>
        <strain evidence="2 3">B36.5</strain>
    </source>
</reference>
<name>A0AAE6IXK4_TREPH</name>
<protein>
    <submittedName>
        <fullName evidence="2">MptD family putative ECF transporter S component</fullName>
    </submittedName>
</protein>
<feature type="transmembrane region" description="Helical" evidence="1">
    <location>
        <begin position="51"/>
        <end position="69"/>
    </location>
</feature>
<accession>A0AAE6IXK4</accession>
<gene>
    <name evidence="2" type="ORF">FUT82_16270</name>
</gene>
<evidence type="ECO:0000256" key="1">
    <source>
        <dbReference type="SAM" id="Phobius"/>
    </source>
</evidence>
<proteinExistence type="predicted"/>
<feature type="transmembrane region" description="Helical" evidence="1">
    <location>
        <begin position="165"/>
        <end position="191"/>
    </location>
</feature>
<evidence type="ECO:0000313" key="3">
    <source>
        <dbReference type="Proteomes" id="UP000323594"/>
    </source>
</evidence>
<keyword evidence="1" id="KW-0472">Membrane</keyword>